<comment type="catalytic activity">
    <reaction evidence="8 10">
        <text>IMP + L-aspartate + GTP = N(6)-(1,2-dicarboxyethyl)-AMP + GDP + phosphate + 2 H(+)</text>
        <dbReference type="Rhea" id="RHEA:15753"/>
        <dbReference type="ChEBI" id="CHEBI:15378"/>
        <dbReference type="ChEBI" id="CHEBI:29991"/>
        <dbReference type="ChEBI" id="CHEBI:37565"/>
        <dbReference type="ChEBI" id="CHEBI:43474"/>
        <dbReference type="ChEBI" id="CHEBI:57567"/>
        <dbReference type="ChEBI" id="CHEBI:58053"/>
        <dbReference type="ChEBI" id="CHEBI:58189"/>
        <dbReference type="EC" id="6.3.4.4"/>
    </reaction>
</comment>
<proteinExistence type="inferred from homology"/>
<feature type="active site" description="Proton acceptor" evidence="8">
    <location>
        <position position="13"/>
    </location>
</feature>
<keyword evidence="5 8" id="KW-0658">Purine biosynthesis</keyword>
<dbReference type="GO" id="GO:0044208">
    <property type="term" value="P:'de novo' AMP biosynthetic process"/>
    <property type="evidence" value="ECO:0007669"/>
    <property type="project" value="UniProtKB-UniRule"/>
</dbReference>
<comment type="function">
    <text evidence="8">Plays an important role in the de novo pathway of purine nucleotide biosynthesis. Catalyzes the first committed step in the biosynthesis of AMP from IMP.</text>
</comment>
<dbReference type="HAMAP" id="MF_00011">
    <property type="entry name" value="Adenylosucc_synth"/>
    <property type="match status" value="1"/>
</dbReference>
<dbReference type="OrthoDB" id="9807553at2"/>
<organism evidence="11 12">
    <name type="scientific">Altericroceibacterium endophyticum</name>
    <dbReference type="NCBI Taxonomy" id="1808508"/>
    <lineage>
        <taxon>Bacteria</taxon>
        <taxon>Pseudomonadati</taxon>
        <taxon>Pseudomonadota</taxon>
        <taxon>Alphaproteobacteria</taxon>
        <taxon>Sphingomonadales</taxon>
        <taxon>Erythrobacteraceae</taxon>
        <taxon>Altericroceibacterium</taxon>
    </lineage>
</organism>
<dbReference type="NCBIfam" id="TIGR00184">
    <property type="entry name" value="purA"/>
    <property type="match status" value="1"/>
</dbReference>
<dbReference type="InterPro" id="IPR033128">
    <property type="entry name" value="Adenylosuccin_syn_Lys_AS"/>
</dbReference>
<keyword evidence="6 8" id="KW-0460">Magnesium</keyword>
<dbReference type="EC" id="6.3.4.4" evidence="8 10"/>
<dbReference type="PROSITE" id="PS00513">
    <property type="entry name" value="ADENYLOSUCCIN_SYN_2"/>
    <property type="match status" value="1"/>
</dbReference>
<name>A0A6I4T258_9SPHN</name>
<dbReference type="Proteomes" id="UP000438476">
    <property type="component" value="Unassembled WGS sequence"/>
</dbReference>
<dbReference type="AlphaFoldDB" id="A0A6I4T258"/>
<dbReference type="FunFam" id="1.10.300.10:FF:000001">
    <property type="entry name" value="Adenylosuccinate synthetase"/>
    <property type="match status" value="1"/>
</dbReference>
<keyword evidence="12" id="KW-1185">Reference proteome</keyword>
<comment type="cofactor">
    <cofactor evidence="8">
        <name>Mg(2+)</name>
        <dbReference type="ChEBI" id="CHEBI:18420"/>
    </cofactor>
    <text evidence="8">Binds 1 Mg(2+) ion per subunit.</text>
</comment>
<dbReference type="InterPro" id="IPR042111">
    <property type="entry name" value="Adenylosuccinate_synth_dom3"/>
</dbReference>
<evidence type="ECO:0000256" key="6">
    <source>
        <dbReference type="ARBA" id="ARBA00022842"/>
    </source>
</evidence>
<dbReference type="UniPathway" id="UPA00075">
    <property type="reaction ID" value="UER00335"/>
</dbReference>
<feature type="binding site" description="in other chain" evidence="8">
    <location>
        <position position="238"/>
    </location>
    <ligand>
        <name>IMP</name>
        <dbReference type="ChEBI" id="CHEBI:58053"/>
        <note>ligand shared between dimeric partners</note>
    </ligand>
</feature>
<dbReference type="PANTHER" id="PTHR11846:SF0">
    <property type="entry name" value="ADENYLOSUCCINATE SYNTHETASE"/>
    <property type="match status" value="1"/>
</dbReference>
<dbReference type="Gene3D" id="3.90.170.10">
    <property type="entry name" value="Adenylosuccinate Synthetase, subunit A, domain 3"/>
    <property type="match status" value="1"/>
</dbReference>
<feature type="binding site" description="in other chain" evidence="8">
    <location>
        <position position="223"/>
    </location>
    <ligand>
        <name>IMP</name>
        <dbReference type="ChEBI" id="CHEBI:58053"/>
        <note>ligand shared between dimeric partners</note>
    </ligand>
</feature>
<feature type="binding site" evidence="8">
    <location>
        <begin position="12"/>
        <end position="18"/>
    </location>
    <ligand>
        <name>GTP</name>
        <dbReference type="ChEBI" id="CHEBI:37565"/>
    </ligand>
</feature>
<dbReference type="InterPro" id="IPR027417">
    <property type="entry name" value="P-loop_NTPase"/>
</dbReference>
<feature type="binding site" evidence="8">
    <location>
        <begin position="330"/>
        <end position="332"/>
    </location>
    <ligand>
        <name>GTP</name>
        <dbReference type="ChEBI" id="CHEBI:37565"/>
    </ligand>
</feature>
<comment type="similarity">
    <text evidence="8 10">Belongs to the adenylosuccinate synthetase family.</text>
</comment>
<dbReference type="InterPro" id="IPR018220">
    <property type="entry name" value="Adenylosuccin_syn_GTP-bd"/>
</dbReference>
<gene>
    <name evidence="8" type="primary">purA</name>
    <name evidence="11" type="ORF">GRI91_04305</name>
</gene>
<evidence type="ECO:0000256" key="10">
    <source>
        <dbReference type="RuleBase" id="RU000520"/>
    </source>
</evidence>
<evidence type="ECO:0000256" key="7">
    <source>
        <dbReference type="ARBA" id="ARBA00023134"/>
    </source>
</evidence>
<evidence type="ECO:0000256" key="4">
    <source>
        <dbReference type="ARBA" id="ARBA00022741"/>
    </source>
</evidence>
<feature type="binding site" evidence="8">
    <location>
        <position position="40"/>
    </location>
    <ligand>
        <name>Mg(2+)</name>
        <dbReference type="ChEBI" id="CHEBI:18420"/>
    </ligand>
</feature>
<dbReference type="GO" id="GO:0046040">
    <property type="term" value="P:IMP metabolic process"/>
    <property type="evidence" value="ECO:0007669"/>
    <property type="project" value="TreeGrafter"/>
</dbReference>
<comment type="subcellular location">
    <subcellularLocation>
        <location evidence="8">Cytoplasm</location>
    </subcellularLocation>
</comment>
<sequence>MANVTVIGAQWGDEGKGKIVDWLAARADVVVRFQGGHNAGHTLVVGDTTYKLSLLPSGIVTGTLSLVGNGVVLDPWALRDEMERLKAQGVAITRENFGIADNCPLILPVHRDLDGLRETAAGKGKIGTTGRGIGPAYEDKVGRRAIRVCDLDHLDALEPQLDRLCAHHDALRAGFGEPPVDREKLIAELKEIAPFVLEFAQPVWKRLRDVKRDGAKILFEGAQGVLLDVDHGTYPFVTSSNTVSGTVASGSGMGPNAAGFVLGIVKAYTTRVGSGPFPTELEDEVGQRLGERGHEFGTVTARKRRCGWFDAVLVRQSCAISGVTGIALTKLDVLDGFEKIRICTGYKLHGKEIDYLPSHAADQSQVEPVYEEFDGWEGTTAGARSWAELPAQAIKYIRRIEELIDCPVASVSTSPEREDTILVRDPFAD</sequence>
<dbReference type="PROSITE" id="PS01266">
    <property type="entry name" value="ADENYLOSUCCIN_SYN_1"/>
    <property type="match status" value="1"/>
</dbReference>
<dbReference type="GO" id="GO:0005737">
    <property type="term" value="C:cytoplasm"/>
    <property type="evidence" value="ECO:0007669"/>
    <property type="project" value="UniProtKB-SubCell"/>
</dbReference>
<feature type="active site" description="Proton donor" evidence="8">
    <location>
        <position position="41"/>
    </location>
</feature>
<evidence type="ECO:0000256" key="2">
    <source>
        <dbReference type="ARBA" id="ARBA00022598"/>
    </source>
</evidence>
<comment type="subunit">
    <text evidence="1 8">Homodimer.</text>
</comment>
<dbReference type="CDD" id="cd03108">
    <property type="entry name" value="AdSS"/>
    <property type="match status" value="1"/>
</dbReference>
<dbReference type="SUPFAM" id="SSF52540">
    <property type="entry name" value="P-loop containing nucleoside triphosphate hydrolases"/>
    <property type="match status" value="1"/>
</dbReference>
<comment type="caution">
    <text evidence="11">The sequence shown here is derived from an EMBL/GenBank/DDBJ whole genome shotgun (WGS) entry which is preliminary data.</text>
</comment>
<feature type="binding site" evidence="8">
    <location>
        <begin position="298"/>
        <end position="304"/>
    </location>
    <ligand>
        <name>substrate</name>
    </ligand>
</feature>
<dbReference type="GO" id="GO:0000287">
    <property type="term" value="F:magnesium ion binding"/>
    <property type="evidence" value="ECO:0007669"/>
    <property type="project" value="UniProtKB-UniRule"/>
</dbReference>
<dbReference type="Pfam" id="PF00709">
    <property type="entry name" value="Adenylsucc_synt"/>
    <property type="match status" value="1"/>
</dbReference>
<feature type="binding site" description="in other chain" evidence="8">
    <location>
        <begin position="38"/>
        <end position="41"/>
    </location>
    <ligand>
        <name>IMP</name>
        <dbReference type="ChEBI" id="CHEBI:58053"/>
        <note>ligand shared between dimeric partners</note>
    </ligand>
</feature>
<keyword evidence="8" id="KW-0963">Cytoplasm</keyword>
<dbReference type="Gene3D" id="3.40.440.10">
    <property type="entry name" value="Adenylosuccinate Synthetase, subunit A, domain 1"/>
    <property type="match status" value="1"/>
</dbReference>
<feature type="binding site" evidence="8">
    <location>
        <position position="143"/>
    </location>
    <ligand>
        <name>IMP</name>
        <dbReference type="ChEBI" id="CHEBI:58053"/>
        <note>ligand shared between dimeric partners</note>
    </ligand>
</feature>
<feature type="binding site" evidence="8">
    <location>
        <position position="13"/>
    </location>
    <ligand>
        <name>Mg(2+)</name>
        <dbReference type="ChEBI" id="CHEBI:18420"/>
    </ligand>
</feature>
<dbReference type="InterPro" id="IPR042110">
    <property type="entry name" value="Adenylosuccinate_synth_dom2"/>
</dbReference>
<feature type="binding site" description="in other chain" evidence="8">
    <location>
        <position position="302"/>
    </location>
    <ligand>
        <name>IMP</name>
        <dbReference type="ChEBI" id="CHEBI:58053"/>
        <note>ligand shared between dimeric partners</note>
    </ligand>
</feature>
<feature type="binding site" evidence="8">
    <location>
        <begin position="412"/>
        <end position="414"/>
    </location>
    <ligand>
        <name>GTP</name>
        <dbReference type="ChEBI" id="CHEBI:37565"/>
    </ligand>
</feature>
<reference evidence="11 12" key="1">
    <citation type="submission" date="2019-12" db="EMBL/GenBank/DDBJ databases">
        <title>Genomic-based taxomic classification of the family Erythrobacteraceae.</title>
        <authorList>
            <person name="Xu L."/>
        </authorList>
    </citation>
    <scope>NUCLEOTIDE SEQUENCE [LARGE SCALE GENOMIC DNA]</scope>
    <source>
        <strain evidence="11 12">LMG 29518</strain>
    </source>
</reference>
<evidence type="ECO:0000256" key="3">
    <source>
        <dbReference type="ARBA" id="ARBA00022723"/>
    </source>
</evidence>
<keyword evidence="2 8" id="KW-0436">Ligase</keyword>
<dbReference type="InterPro" id="IPR042109">
    <property type="entry name" value="Adenylosuccinate_synth_dom1"/>
</dbReference>
<dbReference type="SMART" id="SM00788">
    <property type="entry name" value="Adenylsucc_synt"/>
    <property type="match status" value="1"/>
</dbReference>
<feature type="binding site" evidence="8">
    <location>
        <begin position="40"/>
        <end position="42"/>
    </location>
    <ligand>
        <name>GTP</name>
        <dbReference type="ChEBI" id="CHEBI:37565"/>
    </ligand>
</feature>
<evidence type="ECO:0000256" key="9">
    <source>
        <dbReference type="PROSITE-ProRule" id="PRU10134"/>
    </source>
</evidence>
<dbReference type="EMBL" id="WTYT01000002">
    <property type="protein sequence ID" value="MXO64968.1"/>
    <property type="molecule type" value="Genomic_DNA"/>
</dbReference>
<protein>
    <recommendedName>
        <fullName evidence="8 10">Adenylosuccinate synthetase</fullName>
        <shortName evidence="8">AMPSase</shortName>
        <shortName evidence="8">AdSS</shortName>
        <ecNumber evidence="8 10">6.3.4.4</ecNumber>
    </recommendedName>
    <alternativeName>
        <fullName evidence="8">IMP--aspartate ligase</fullName>
    </alternativeName>
</protein>
<dbReference type="PANTHER" id="PTHR11846">
    <property type="entry name" value="ADENYLOSUCCINATE SYNTHETASE"/>
    <property type="match status" value="1"/>
</dbReference>
<feature type="binding site" description="in other chain" evidence="8">
    <location>
        <begin position="13"/>
        <end position="16"/>
    </location>
    <ligand>
        <name>IMP</name>
        <dbReference type="ChEBI" id="CHEBI:58053"/>
        <note>ligand shared between dimeric partners</note>
    </ligand>
</feature>
<keyword evidence="3 8" id="KW-0479">Metal-binding</keyword>
<feature type="active site" evidence="9">
    <location>
        <position position="140"/>
    </location>
</feature>
<dbReference type="Gene3D" id="1.10.300.10">
    <property type="entry name" value="Adenylosuccinate Synthetase, subunit A, domain 2"/>
    <property type="match status" value="1"/>
</dbReference>
<evidence type="ECO:0000256" key="1">
    <source>
        <dbReference type="ARBA" id="ARBA00011738"/>
    </source>
</evidence>
<dbReference type="GO" id="GO:0004019">
    <property type="term" value="F:adenylosuccinate synthase activity"/>
    <property type="evidence" value="ECO:0007669"/>
    <property type="project" value="UniProtKB-UniRule"/>
</dbReference>
<comment type="pathway">
    <text evidence="8 10">Purine metabolism; AMP biosynthesis via de novo pathway; AMP from IMP: step 1/2.</text>
</comment>
<accession>A0A6I4T258</accession>
<evidence type="ECO:0000313" key="12">
    <source>
        <dbReference type="Proteomes" id="UP000438476"/>
    </source>
</evidence>
<dbReference type="RefSeq" id="WP_160735423.1">
    <property type="nucleotide sequence ID" value="NZ_WTYT01000002.1"/>
</dbReference>
<dbReference type="GO" id="GO:0005525">
    <property type="term" value="F:GTP binding"/>
    <property type="evidence" value="ECO:0007669"/>
    <property type="project" value="UniProtKB-UniRule"/>
</dbReference>
<feature type="binding site" description="in other chain" evidence="8">
    <location>
        <position position="129"/>
    </location>
    <ligand>
        <name>IMP</name>
        <dbReference type="ChEBI" id="CHEBI:58053"/>
        <note>ligand shared between dimeric partners</note>
    </ligand>
</feature>
<dbReference type="InterPro" id="IPR001114">
    <property type="entry name" value="Adenylosuccinate_synthetase"/>
</dbReference>
<dbReference type="NCBIfam" id="NF002223">
    <property type="entry name" value="PRK01117.1"/>
    <property type="match status" value="1"/>
</dbReference>
<evidence type="ECO:0000313" key="11">
    <source>
        <dbReference type="EMBL" id="MXO64968.1"/>
    </source>
</evidence>
<feature type="binding site" evidence="8">
    <location>
        <position position="304"/>
    </location>
    <ligand>
        <name>GTP</name>
        <dbReference type="ChEBI" id="CHEBI:37565"/>
    </ligand>
</feature>
<dbReference type="FunFam" id="3.90.170.10:FF:000001">
    <property type="entry name" value="Adenylosuccinate synthetase"/>
    <property type="match status" value="1"/>
</dbReference>
<evidence type="ECO:0000256" key="5">
    <source>
        <dbReference type="ARBA" id="ARBA00022755"/>
    </source>
</evidence>
<evidence type="ECO:0000256" key="8">
    <source>
        <dbReference type="HAMAP-Rule" id="MF_00011"/>
    </source>
</evidence>
<keyword evidence="7 8" id="KW-0342">GTP-binding</keyword>
<keyword evidence="4 8" id="KW-0547">Nucleotide-binding</keyword>